<dbReference type="AlphaFoldDB" id="A0A557SWX2"/>
<dbReference type="PANTHER" id="PTHR36507">
    <property type="entry name" value="BLL1555 PROTEIN"/>
    <property type="match status" value="1"/>
</dbReference>
<proteinExistence type="predicted"/>
<protein>
    <submittedName>
        <fullName evidence="4">Blue (Type 1) copper domain protein</fullName>
    </submittedName>
</protein>
<dbReference type="Gene3D" id="2.60.40.420">
    <property type="entry name" value="Cupredoxins - blue copper proteins"/>
    <property type="match status" value="1"/>
</dbReference>
<dbReference type="EMBL" id="VOAH01000004">
    <property type="protein sequence ID" value="TVP41106.1"/>
    <property type="molecule type" value="Genomic_DNA"/>
</dbReference>
<dbReference type="InterPro" id="IPR052721">
    <property type="entry name" value="ET_Amicyanin"/>
</dbReference>
<dbReference type="InterPro" id="IPR000923">
    <property type="entry name" value="BlueCu_1"/>
</dbReference>
<dbReference type="InterPro" id="IPR008972">
    <property type="entry name" value="Cupredoxin"/>
</dbReference>
<dbReference type="SUPFAM" id="SSF49503">
    <property type="entry name" value="Cupredoxins"/>
    <property type="match status" value="1"/>
</dbReference>
<keyword evidence="5" id="KW-1185">Reference proteome</keyword>
<gene>
    <name evidence="4" type="ORF">NARC_40067</name>
</gene>
<dbReference type="RefSeq" id="WP_144729255.1">
    <property type="nucleotide sequence ID" value="NZ_ML675580.1"/>
</dbReference>
<dbReference type="GO" id="GO:0005507">
    <property type="term" value="F:copper ion binding"/>
    <property type="evidence" value="ECO:0007669"/>
    <property type="project" value="InterPro"/>
</dbReference>
<sequence>MKINPFFLVTMLILVATLVTMEVYIQNVNAQNSSDLDTPVPADVTIPGIEKIQVSIVPGATFLTDTAYDPNPIEVNVGQTILWTNDDFSFHTVTSGVVGDTNSVRIFDSGLAGPTALASTGKTYEYTFESAGEYPYYCILHPGMVGKVIVT</sequence>
<dbReference type="OrthoDB" id="4392at2157"/>
<evidence type="ECO:0000256" key="1">
    <source>
        <dbReference type="ARBA" id="ARBA00022723"/>
    </source>
</evidence>
<comment type="caution">
    <text evidence="4">The sequence shown here is derived from an EMBL/GenBank/DDBJ whole genome shotgun (WGS) entry which is preliminary data.</text>
</comment>
<reference evidence="4 5" key="1">
    <citation type="journal article" date="2019" name="Front. Microbiol.">
        <title>Ammonia Oxidation by the Arctic Terrestrial Thaumarchaeote Candidatus Nitrosocosmicus arcticus Is Stimulated by Increasing Temperatures.</title>
        <authorList>
            <person name="Alves R.J.E."/>
            <person name="Kerou M."/>
            <person name="Zappe A."/>
            <person name="Bittner R."/>
            <person name="Abby S.S."/>
            <person name="Schmidt H.A."/>
            <person name="Pfeifer K."/>
            <person name="Schleper C."/>
        </authorList>
    </citation>
    <scope>NUCLEOTIDE SEQUENCE [LARGE SCALE GENOMIC DNA]</scope>
    <source>
        <strain evidence="4 5">Kfb</strain>
    </source>
</reference>
<dbReference type="Pfam" id="PF00127">
    <property type="entry name" value="Copper-bind"/>
    <property type="match status" value="1"/>
</dbReference>
<evidence type="ECO:0000313" key="4">
    <source>
        <dbReference type="EMBL" id="TVP41106.1"/>
    </source>
</evidence>
<name>A0A557SWX2_9ARCH</name>
<accession>A0A557SWX2</accession>
<evidence type="ECO:0000313" key="5">
    <source>
        <dbReference type="Proteomes" id="UP000315289"/>
    </source>
</evidence>
<organism evidence="4 5">
    <name type="scientific">Candidatus Nitrosocosmicus arcticus</name>
    <dbReference type="NCBI Taxonomy" id="2035267"/>
    <lineage>
        <taxon>Archaea</taxon>
        <taxon>Nitrososphaerota</taxon>
        <taxon>Nitrososphaeria</taxon>
        <taxon>Nitrososphaerales</taxon>
        <taxon>Nitrososphaeraceae</taxon>
        <taxon>Candidatus Nitrosocosmicus</taxon>
    </lineage>
</organism>
<feature type="domain" description="Blue (type 1) copper" evidence="3">
    <location>
        <begin position="66"/>
        <end position="150"/>
    </location>
</feature>
<keyword evidence="1" id="KW-0479">Metal-binding</keyword>
<keyword evidence="2" id="KW-0186">Copper</keyword>
<evidence type="ECO:0000259" key="3">
    <source>
        <dbReference type="Pfam" id="PF00127"/>
    </source>
</evidence>
<dbReference type="Proteomes" id="UP000315289">
    <property type="component" value="Unassembled WGS sequence"/>
</dbReference>
<evidence type="ECO:0000256" key="2">
    <source>
        <dbReference type="ARBA" id="ARBA00023008"/>
    </source>
</evidence>
<dbReference type="GO" id="GO:0009055">
    <property type="term" value="F:electron transfer activity"/>
    <property type="evidence" value="ECO:0007669"/>
    <property type="project" value="InterPro"/>
</dbReference>
<dbReference type="PANTHER" id="PTHR36507:SF1">
    <property type="entry name" value="BLL1555 PROTEIN"/>
    <property type="match status" value="1"/>
</dbReference>